<evidence type="ECO:0000313" key="2">
    <source>
        <dbReference type="Proteomes" id="UP000249915"/>
    </source>
</evidence>
<protein>
    <submittedName>
        <fullName evidence="1">Uncharacterized protein</fullName>
    </submittedName>
</protein>
<proteinExistence type="predicted"/>
<keyword evidence="2" id="KW-1185">Reference proteome</keyword>
<accession>A0A2V4BN70</accession>
<dbReference type="AlphaFoldDB" id="A0A2V4BN70"/>
<dbReference type="RefSeq" id="WP_112280127.1">
    <property type="nucleotide sequence ID" value="NZ_MASW01000001.1"/>
</dbReference>
<gene>
    <name evidence="1" type="ORF">BAY60_07225</name>
</gene>
<dbReference type="EMBL" id="MASW01000001">
    <property type="protein sequence ID" value="PXY32083.1"/>
    <property type="molecule type" value="Genomic_DNA"/>
</dbReference>
<dbReference type="OrthoDB" id="9152042at2"/>
<sequence>MNDAGASAQATADALAKAQDARVVVLVEGLSDQIALQALASGRDRDLGAERVVIVPMGGAHAVGRFLARFGPQGGRVRLAGLCDLREAEVFVRALAAAGAGSPRTRADLERLGFHVCVDDLEDELIRSVGPTAVEALFDAQGDLAAFRSLQSQPAWRGRELTAQLRRFLGSGARRKLRYAGLLVEAAVGREAVPRPLDALLAATR</sequence>
<reference evidence="1 2" key="1">
    <citation type="submission" date="2016-07" db="EMBL/GenBank/DDBJ databases">
        <title>Draft genome sequence of Prauserella muralis DSM 45305, isolated from a mould-covered wall in an indoor environment.</title>
        <authorList>
            <person name="Ruckert C."/>
            <person name="Albersmeier A."/>
            <person name="Jiang C.-L."/>
            <person name="Jiang Y."/>
            <person name="Kalinowski J."/>
            <person name="Schneider O."/>
            <person name="Winkler A."/>
            <person name="Zotchev S.B."/>
        </authorList>
    </citation>
    <scope>NUCLEOTIDE SEQUENCE [LARGE SCALE GENOMIC DNA]</scope>
    <source>
        <strain evidence="1 2">DSM 45305</strain>
    </source>
</reference>
<dbReference type="InterPro" id="IPR034139">
    <property type="entry name" value="TOPRIM_OLD"/>
</dbReference>
<name>A0A2V4BN70_9PSEU</name>
<dbReference type="Proteomes" id="UP000249915">
    <property type="component" value="Unassembled WGS sequence"/>
</dbReference>
<organism evidence="1 2">
    <name type="scientific">Prauserella muralis</name>
    <dbReference type="NCBI Taxonomy" id="588067"/>
    <lineage>
        <taxon>Bacteria</taxon>
        <taxon>Bacillati</taxon>
        <taxon>Actinomycetota</taxon>
        <taxon>Actinomycetes</taxon>
        <taxon>Pseudonocardiales</taxon>
        <taxon>Pseudonocardiaceae</taxon>
        <taxon>Prauserella</taxon>
    </lineage>
</organism>
<evidence type="ECO:0000313" key="1">
    <source>
        <dbReference type="EMBL" id="PXY32083.1"/>
    </source>
</evidence>
<comment type="caution">
    <text evidence="1">The sequence shown here is derived from an EMBL/GenBank/DDBJ whole genome shotgun (WGS) entry which is preliminary data.</text>
</comment>
<dbReference type="Pfam" id="PF20469">
    <property type="entry name" value="OLD-like_TOPRIM"/>
    <property type="match status" value="1"/>
</dbReference>